<keyword evidence="3" id="KW-1003">Cell membrane</keyword>
<evidence type="ECO:0000256" key="2">
    <source>
        <dbReference type="ARBA" id="ARBA00022448"/>
    </source>
</evidence>
<dbReference type="PANTHER" id="PTHR43124">
    <property type="entry name" value="PURINE EFFLUX PUMP PBUE"/>
    <property type="match status" value="1"/>
</dbReference>
<evidence type="ECO:0000256" key="3">
    <source>
        <dbReference type="ARBA" id="ARBA00022475"/>
    </source>
</evidence>
<feature type="transmembrane region" description="Helical" evidence="7">
    <location>
        <begin position="99"/>
        <end position="120"/>
    </location>
</feature>
<evidence type="ECO:0000313" key="10">
    <source>
        <dbReference type="EMBL" id="KNB73805.1"/>
    </source>
</evidence>
<comment type="caution">
    <text evidence="10">The sequence shown here is derived from an EMBL/GenBank/DDBJ whole genome shotgun (WGS) entry which is preliminary data.</text>
</comment>
<keyword evidence="5 7" id="KW-1133">Transmembrane helix</keyword>
<evidence type="ECO:0000256" key="1">
    <source>
        <dbReference type="ARBA" id="ARBA00004651"/>
    </source>
</evidence>
<feature type="transmembrane region" description="Helical" evidence="7">
    <location>
        <begin position="291"/>
        <end position="314"/>
    </location>
</feature>
<dbReference type="Proteomes" id="UP000036834">
    <property type="component" value="Unassembled WGS sequence"/>
</dbReference>
<evidence type="ECO:0000313" key="11">
    <source>
        <dbReference type="Proteomes" id="UP000036834"/>
    </source>
</evidence>
<organism evidence="10 11">
    <name type="scientific">Brevibacillus reuszeri</name>
    <dbReference type="NCBI Taxonomy" id="54915"/>
    <lineage>
        <taxon>Bacteria</taxon>
        <taxon>Bacillati</taxon>
        <taxon>Bacillota</taxon>
        <taxon>Bacilli</taxon>
        <taxon>Bacillales</taxon>
        <taxon>Paenibacillaceae</taxon>
        <taxon>Brevibacillus</taxon>
    </lineage>
</organism>
<keyword evidence="2" id="KW-0813">Transport</keyword>
<feature type="transmembrane region" description="Helical" evidence="7">
    <location>
        <begin position="267"/>
        <end position="285"/>
    </location>
</feature>
<evidence type="ECO:0000313" key="9">
    <source>
        <dbReference type="EMBL" id="GED71129.1"/>
    </source>
</evidence>
<feature type="transmembrane region" description="Helical" evidence="7">
    <location>
        <begin position="199"/>
        <end position="222"/>
    </location>
</feature>
<keyword evidence="12" id="KW-1185">Reference proteome</keyword>
<feature type="transmembrane region" description="Helical" evidence="7">
    <location>
        <begin position="36"/>
        <end position="58"/>
    </location>
</feature>
<sequence length="395" mass="42106">MNPRVFILAIATFVVGTVELIIGGTLDLIAQDLQVTISSAGQLITIFSLAFSISAPLLLHLTRRVERKPLYLYTLAVFFLSNVLAAISPSYSVLMVARILSAASSSLLVVLSITIAAGIVDPAYRGRAIGIIFMGISGSLVLGVPVGLALGHAFGWRAPFWLIAALSIISMLFLIYFLPKVKTPEPVPIRKQFAILKNGKIISALLVSLFMLTGHLTLYAYFTPYLKTTMGIEANTLSLIYFVFGLAAVAGGGVGGWFSDKWGAQKAILWIVPLFALVMGVLPFFTQSLPVFLVIMVIWSALSWAISPAQQNYLIYSSPAAPDIPLGLNTSALHLGIAFGSIAGGMVVEQSSVIYTPWVGALFVVISFGFAIFSITRPVNAGAAATNQSVSNQTA</sequence>
<dbReference type="CDD" id="cd17324">
    <property type="entry name" value="MFS_NepI_like"/>
    <property type="match status" value="1"/>
</dbReference>
<dbReference type="InterPro" id="IPR011701">
    <property type="entry name" value="MFS"/>
</dbReference>
<reference evidence="11" key="1">
    <citation type="submission" date="2015-07" db="EMBL/GenBank/DDBJ databases">
        <title>Genome sequencing project for genomic taxonomy and phylogenomics of Bacillus-like bacteria.</title>
        <authorList>
            <person name="Liu B."/>
            <person name="Wang J."/>
            <person name="Zhu Y."/>
            <person name="Liu G."/>
            <person name="Chen Q."/>
            <person name="Chen Z."/>
            <person name="Lan J."/>
            <person name="Che J."/>
            <person name="Ge C."/>
            <person name="Shi H."/>
            <person name="Pan Z."/>
            <person name="Liu X."/>
        </authorList>
    </citation>
    <scope>NUCLEOTIDE SEQUENCE [LARGE SCALE GENOMIC DNA]</scope>
    <source>
        <strain evidence="11">DSM 9887</strain>
    </source>
</reference>
<reference evidence="9 12" key="3">
    <citation type="submission" date="2019-06" db="EMBL/GenBank/DDBJ databases">
        <title>Whole genome shotgun sequence of Brevibacillus reuszeri NBRC 15719.</title>
        <authorList>
            <person name="Hosoyama A."/>
            <person name="Uohara A."/>
            <person name="Ohji S."/>
            <person name="Ichikawa N."/>
        </authorList>
    </citation>
    <scope>NUCLEOTIDE SEQUENCE [LARGE SCALE GENOMIC DNA]</scope>
    <source>
        <strain evidence="9 12">NBRC 15719</strain>
    </source>
</reference>
<dbReference type="InterPro" id="IPR020846">
    <property type="entry name" value="MFS_dom"/>
</dbReference>
<gene>
    <name evidence="10" type="ORF">ADS79_07695</name>
    <name evidence="9" type="ORF">BRE01_48310</name>
</gene>
<dbReference type="RefSeq" id="WP_049737816.1">
    <property type="nucleotide sequence ID" value="NZ_BJON01000019.1"/>
</dbReference>
<dbReference type="Gene3D" id="1.20.1250.20">
    <property type="entry name" value="MFS general substrate transporter like domains"/>
    <property type="match status" value="2"/>
</dbReference>
<feature type="transmembrane region" description="Helical" evidence="7">
    <location>
        <begin position="132"/>
        <end position="154"/>
    </location>
</feature>
<feature type="transmembrane region" description="Helical" evidence="7">
    <location>
        <begin position="326"/>
        <end position="348"/>
    </location>
</feature>
<dbReference type="Pfam" id="PF07690">
    <property type="entry name" value="MFS_1"/>
    <property type="match status" value="1"/>
</dbReference>
<feature type="transmembrane region" description="Helical" evidence="7">
    <location>
        <begin position="354"/>
        <end position="373"/>
    </location>
</feature>
<name>A0A0K9Z008_9BACL</name>
<dbReference type="Proteomes" id="UP000319578">
    <property type="component" value="Unassembled WGS sequence"/>
</dbReference>
<feature type="transmembrane region" description="Helical" evidence="7">
    <location>
        <begin position="234"/>
        <end position="255"/>
    </location>
</feature>
<dbReference type="PATRIC" id="fig|54915.3.peg.6976"/>
<dbReference type="EMBL" id="LGIQ01000005">
    <property type="protein sequence ID" value="KNB73805.1"/>
    <property type="molecule type" value="Genomic_DNA"/>
</dbReference>
<feature type="transmembrane region" description="Helical" evidence="7">
    <location>
        <begin position="70"/>
        <end position="87"/>
    </location>
</feature>
<protein>
    <submittedName>
        <fullName evidence="9">Chloramphenicol resistance protein</fullName>
    </submittedName>
    <submittedName>
        <fullName evidence="10">Major facilitator transporter</fullName>
    </submittedName>
</protein>
<dbReference type="InterPro" id="IPR050189">
    <property type="entry name" value="MFS_Efflux_Transporters"/>
</dbReference>
<reference evidence="10" key="2">
    <citation type="submission" date="2015-07" db="EMBL/GenBank/DDBJ databases">
        <title>MeaNS - Measles Nucleotide Surveillance Program.</title>
        <authorList>
            <person name="Tran T."/>
            <person name="Druce J."/>
        </authorList>
    </citation>
    <scope>NUCLEOTIDE SEQUENCE</scope>
    <source>
        <strain evidence="10">DSM 9887</strain>
    </source>
</reference>
<dbReference type="EMBL" id="BJON01000019">
    <property type="protein sequence ID" value="GED71129.1"/>
    <property type="molecule type" value="Genomic_DNA"/>
</dbReference>
<accession>A0A0K9Z008</accession>
<proteinExistence type="predicted"/>
<comment type="subcellular location">
    <subcellularLocation>
        <location evidence="1">Cell membrane</location>
        <topology evidence="1">Multi-pass membrane protein</topology>
    </subcellularLocation>
</comment>
<dbReference type="GO" id="GO:0005886">
    <property type="term" value="C:plasma membrane"/>
    <property type="evidence" value="ECO:0007669"/>
    <property type="project" value="UniProtKB-SubCell"/>
</dbReference>
<dbReference type="OrthoDB" id="2727100at2"/>
<dbReference type="SUPFAM" id="SSF103473">
    <property type="entry name" value="MFS general substrate transporter"/>
    <property type="match status" value="1"/>
</dbReference>
<keyword evidence="6 7" id="KW-0472">Membrane</keyword>
<dbReference type="InterPro" id="IPR036259">
    <property type="entry name" value="MFS_trans_sf"/>
</dbReference>
<keyword evidence="4 7" id="KW-0812">Transmembrane</keyword>
<dbReference type="GO" id="GO:0022857">
    <property type="term" value="F:transmembrane transporter activity"/>
    <property type="evidence" value="ECO:0007669"/>
    <property type="project" value="InterPro"/>
</dbReference>
<evidence type="ECO:0000313" key="12">
    <source>
        <dbReference type="Proteomes" id="UP000319578"/>
    </source>
</evidence>
<evidence type="ECO:0000256" key="7">
    <source>
        <dbReference type="SAM" id="Phobius"/>
    </source>
</evidence>
<dbReference type="PROSITE" id="PS50850">
    <property type="entry name" value="MFS"/>
    <property type="match status" value="1"/>
</dbReference>
<feature type="domain" description="Major facilitator superfamily (MFS) profile" evidence="8">
    <location>
        <begin position="4"/>
        <end position="379"/>
    </location>
</feature>
<dbReference type="AlphaFoldDB" id="A0A0K9Z008"/>
<evidence type="ECO:0000256" key="5">
    <source>
        <dbReference type="ARBA" id="ARBA00022989"/>
    </source>
</evidence>
<dbReference type="PANTHER" id="PTHR43124:SF10">
    <property type="entry name" value="PURINE EFFLUX PUMP PBUE"/>
    <property type="match status" value="1"/>
</dbReference>
<evidence type="ECO:0000256" key="4">
    <source>
        <dbReference type="ARBA" id="ARBA00022692"/>
    </source>
</evidence>
<evidence type="ECO:0000259" key="8">
    <source>
        <dbReference type="PROSITE" id="PS50850"/>
    </source>
</evidence>
<feature type="transmembrane region" description="Helical" evidence="7">
    <location>
        <begin position="160"/>
        <end position="178"/>
    </location>
</feature>
<evidence type="ECO:0000256" key="6">
    <source>
        <dbReference type="ARBA" id="ARBA00023136"/>
    </source>
</evidence>